<gene>
    <name evidence="2" type="ORF">FXN65_10555</name>
</gene>
<proteinExistence type="predicted"/>
<accession>A0A5J6QJ04</accession>
<organism evidence="2 3">
    <name type="scientific">Metapseudomonas lalkuanensis</name>
    <dbReference type="NCBI Taxonomy" id="2604832"/>
    <lineage>
        <taxon>Bacteria</taxon>
        <taxon>Pseudomonadati</taxon>
        <taxon>Pseudomonadota</taxon>
        <taxon>Gammaproteobacteria</taxon>
        <taxon>Pseudomonadales</taxon>
        <taxon>Pseudomonadaceae</taxon>
        <taxon>Metapseudomonas</taxon>
    </lineage>
</organism>
<dbReference type="KEGG" id="plal:FXN65_10555"/>
<dbReference type="Proteomes" id="UP000327179">
    <property type="component" value="Chromosome"/>
</dbReference>
<keyword evidence="1" id="KW-0472">Membrane</keyword>
<evidence type="ECO:0000313" key="2">
    <source>
        <dbReference type="EMBL" id="QEY62494.1"/>
    </source>
</evidence>
<keyword evidence="1" id="KW-1133">Transmembrane helix</keyword>
<sequence>MLIAFYLSIALIDMSVDAAFCVTQGRKFNPAGAALAALAWPITAPMVIVWAARKTRNHPNW</sequence>
<name>A0A5J6QJ04_9GAMM</name>
<keyword evidence="3" id="KW-1185">Reference proteome</keyword>
<evidence type="ECO:0000313" key="3">
    <source>
        <dbReference type="Proteomes" id="UP000327179"/>
    </source>
</evidence>
<dbReference type="RefSeq" id="WP_151133149.1">
    <property type="nucleotide sequence ID" value="NZ_CP043311.1"/>
</dbReference>
<feature type="transmembrane region" description="Helical" evidence="1">
    <location>
        <begin position="31"/>
        <end position="52"/>
    </location>
</feature>
<dbReference type="EMBL" id="CP043311">
    <property type="protein sequence ID" value="QEY62494.1"/>
    <property type="molecule type" value="Genomic_DNA"/>
</dbReference>
<keyword evidence="1" id="KW-0812">Transmembrane</keyword>
<protein>
    <submittedName>
        <fullName evidence="2">Uncharacterized protein</fullName>
    </submittedName>
</protein>
<evidence type="ECO:0000256" key="1">
    <source>
        <dbReference type="SAM" id="Phobius"/>
    </source>
</evidence>
<dbReference type="AlphaFoldDB" id="A0A5J6QJ04"/>
<reference evidence="2 3" key="1">
    <citation type="submission" date="2019-08" db="EMBL/GenBank/DDBJ databases">
        <title>Whole-genome Sequencing of e-waste polymer degrading bacterium Pseudomonas sp. strain PE08.</title>
        <authorList>
            <person name="Kirdat K."/>
            <person name="Debbarma P."/>
            <person name="Narawade N."/>
            <person name="Suyal D."/>
            <person name="Thorat V."/>
            <person name="Shouche Y."/>
            <person name="Goel R."/>
            <person name="Yadav A."/>
        </authorList>
    </citation>
    <scope>NUCLEOTIDE SEQUENCE [LARGE SCALE GENOMIC DNA]</scope>
    <source>
        <strain evidence="2 3">PE08</strain>
    </source>
</reference>